<dbReference type="EMBL" id="BPLR01016497">
    <property type="protein sequence ID" value="GIY84275.1"/>
    <property type="molecule type" value="Genomic_DNA"/>
</dbReference>
<dbReference type="AlphaFoldDB" id="A0AAV4WQS5"/>
<protein>
    <submittedName>
        <fullName evidence="1">Uncharacterized protein</fullName>
    </submittedName>
</protein>
<proteinExistence type="predicted"/>
<evidence type="ECO:0000313" key="2">
    <source>
        <dbReference type="Proteomes" id="UP001054945"/>
    </source>
</evidence>
<reference evidence="1 2" key="1">
    <citation type="submission" date="2021-06" db="EMBL/GenBank/DDBJ databases">
        <title>Caerostris extrusa draft genome.</title>
        <authorList>
            <person name="Kono N."/>
            <person name="Arakawa K."/>
        </authorList>
    </citation>
    <scope>NUCLEOTIDE SEQUENCE [LARGE SCALE GENOMIC DNA]</scope>
</reference>
<sequence>MQKVFYNFSVSKGGKAICLSTYTNETINSHDAGLAQMQNVRLLIADELKKHQTLNCGFLKGVCGETTCKTAGESIPPKGSNSRGKLAWYS</sequence>
<comment type="caution">
    <text evidence="1">The sequence shown here is derived from an EMBL/GenBank/DDBJ whole genome shotgun (WGS) entry which is preliminary data.</text>
</comment>
<gene>
    <name evidence="1" type="ORF">CEXT_662111</name>
</gene>
<organism evidence="1 2">
    <name type="scientific">Caerostris extrusa</name>
    <name type="common">Bark spider</name>
    <name type="synonym">Caerostris bankana</name>
    <dbReference type="NCBI Taxonomy" id="172846"/>
    <lineage>
        <taxon>Eukaryota</taxon>
        <taxon>Metazoa</taxon>
        <taxon>Ecdysozoa</taxon>
        <taxon>Arthropoda</taxon>
        <taxon>Chelicerata</taxon>
        <taxon>Arachnida</taxon>
        <taxon>Araneae</taxon>
        <taxon>Araneomorphae</taxon>
        <taxon>Entelegynae</taxon>
        <taxon>Araneoidea</taxon>
        <taxon>Araneidae</taxon>
        <taxon>Caerostris</taxon>
    </lineage>
</organism>
<accession>A0AAV4WQS5</accession>
<keyword evidence="2" id="KW-1185">Reference proteome</keyword>
<evidence type="ECO:0000313" key="1">
    <source>
        <dbReference type="EMBL" id="GIY84275.1"/>
    </source>
</evidence>
<name>A0AAV4WQS5_CAEEX</name>
<dbReference type="Proteomes" id="UP001054945">
    <property type="component" value="Unassembled WGS sequence"/>
</dbReference>